<dbReference type="PROSITE" id="PS51898">
    <property type="entry name" value="TYR_RECOMBINASE"/>
    <property type="match status" value="1"/>
</dbReference>
<dbReference type="Proteomes" id="UP001183246">
    <property type="component" value="Unassembled WGS sequence"/>
</dbReference>
<dbReference type="InterPro" id="IPR002104">
    <property type="entry name" value="Integrase_catalytic"/>
</dbReference>
<organism evidence="3 4">
    <name type="scientific">Streptomyces litchfieldiae</name>
    <dbReference type="NCBI Taxonomy" id="3075543"/>
    <lineage>
        <taxon>Bacteria</taxon>
        <taxon>Bacillati</taxon>
        <taxon>Actinomycetota</taxon>
        <taxon>Actinomycetes</taxon>
        <taxon>Kitasatosporales</taxon>
        <taxon>Streptomycetaceae</taxon>
        <taxon>Streptomyces</taxon>
    </lineage>
</organism>
<evidence type="ECO:0000256" key="1">
    <source>
        <dbReference type="ARBA" id="ARBA00023172"/>
    </source>
</evidence>
<dbReference type="EMBL" id="JAVREL010000001">
    <property type="protein sequence ID" value="MDT0341270.1"/>
    <property type="molecule type" value="Genomic_DNA"/>
</dbReference>
<dbReference type="Pfam" id="PF00589">
    <property type="entry name" value="Phage_integrase"/>
    <property type="match status" value="1"/>
</dbReference>
<evidence type="ECO:0000313" key="3">
    <source>
        <dbReference type="EMBL" id="MDT0341270.1"/>
    </source>
</evidence>
<dbReference type="InterPro" id="IPR011010">
    <property type="entry name" value="DNA_brk_join_enz"/>
</dbReference>
<dbReference type="InterPro" id="IPR050090">
    <property type="entry name" value="Tyrosine_recombinase_XerCD"/>
</dbReference>
<dbReference type="RefSeq" id="WP_311702384.1">
    <property type="nucleotide sequence ID" value="NZ_JAVREL010000001.1"/>
</dbReference>
<keyword evidence="4" id="KW-1185">Reference proteome</keyword>
<dbReference type="PANTHER" id="PTHR30349">
    <property type="entry name" value="PHAGE INTEGRASE-RELATED"/>
    <property type="match status" value="1"/>
</dbReference>
<comment type="caution">
    <text evidence="3">The sequence shown here is derived from an EMBL/GenBank/DDBJ whole genome shotgun (WGS) entry which is preliminary data.</text>
</comment>
<accession>A0ABU2MI62</accession>
<gene>
    <name evidence="3" type="ORF">RM590_01150</name>
</gene>
<keyword evidence="1" id="KW-0233">DNA recombination</keyword>
<dbReference type="InterPro" id="IPR013762">
    <property type="entry name" value="Integrase-like_cat_sf"/>
</dbReference>
<dbReference type="SUPFAM" id="SSF56349">
    <property type="entry name" value="DNA breaking-rejoining enzymes"/>
    <property type="match status" value="1"/>
</dbReference>
<dbReference type="PANTHER" id="PTHR30349:SF64">
    <property type="entry name" value="PROPHAGE INTEGRASE INTD-RELATED"/>
    <property type="match status" value="1"/>
</dbReference>
<evidence type="ECO:0000313" key="4">
    <source>
        <dbReference type="Proteomes" id="UP001183246"/>
    </source>
</evidence>
<sequence length="341" mass="38725">MAGPDLRALDNRADAQPHLETHHPASRFHSLNDIDAAARRAFKAALLSRVDDSTAEVIWIHLSSMLTAAVEDKRLLKHRMQVHRSIKRPTRKEKKAKAWARSTVDSVRTRLQFRYRIAVDLGVGLGLRQGEVFGLEENDFDFAAGVVHVRRQLRWDSRGRPYFCLPKGGKTRTVPLPPVLGHRLREHLRRSPAVACTLPWRNPEPPTKRVEARQRKPITVHLVLTTSHGNRIYYRTWNDRSWRPALVAAGVLKVIGEKTQTHGGRVRRHPVFEVSREDGFHVLRHTYASVQLEAGESVVSLSQWLGHSSPKITLDHYAHFMPGAGRRGLDAMDAWLAPHAE</sequence>
<reference evidence="4" key="1">
    <citation type="submission" date="2023-07" db="EMBL/GenBank/DDBJ databases">
        <title>30 novel species of actinomycetes from the DSMZ collection.</title>
        <authorList>
            <person name="Nouioui I."/>
        </authorList>
    </citation>
    <scope>NUCLEOTIDE SEQUENCE [LARGE SCALE GENOMIC DNA]</scope>
    <source>
        <strain evidence="4">DSM 44938</strain>
    </source>
</reference>
<proteinExistence type="predicted"/>
<dbReference type="Gene3D" id="1.10.443.10">
    <property type="entry name" value="Intergrase catalytic core"/>
    <property type="match status" value="1"/>
</dbReference>
<evidence type="ECO:0000259" key="2">
    <source>
        <dbReference type="PROSITE" id="PS51898"/>
    </source>
</evidence>
<feature type="domain" description="Tyr recombinase" evidence="2">
    <location>
        <begin position="85"/>
        <end position="333"/>
    </location>
</feature>
<name>A0ABU2MI62_9ACTN</name>
<dbReference type="CDD" id="cd01189">
    <property type="entry name" value="INT_ICEBs1_C_like"/>
    <property type="match status" value="1"/>
</dbReference>
<protein>
    <submittedName>
        <fullName evidence="3">Site-specific integrase</fullName>
    </submittedName>
</protein>